<dbReference type="Pfam" id="PF00722">
    <property type="entry name" value="Glyco_hydro_16"/>
    <property type="match status" value="1"/>
</dbReference>
<evidence type="ECO:0000313" key="4">
    <source>
        <dbReference type="Proteomes" id="UP000589292"/>
    </source>
</evidence>
<dbReference type="GO" id="GO:0004553">
    <property type="term" value="F:hydrolase activity, hydrolyzing O-glycosyl compounds"/>
    <property type="evidence" value="ECO:0007669"/>
    <property type="project" value="InterPro"/>
</dbReference>
<sequence>MPPVALTVSMWRRAGIHRLPLGSKSPLAFHAVKHYACRGNYRLILSWVPPLDFIGHVMLKFMLLSAPACAAGIAVFNVMLWQPSPLAPRPATDNEAAAPITAEPALFGPEAFAGGSRYPSPVKVNLGNTQISAGEREARISVSISGPTANTVVAYVRCTWGDGAGPIRDQTKSVIFRPGDPLARSVACAIRPAKSGTSVRFVQSNVPDGAERGIAEASAIVVARAPQEGATRTGFRQPFRFQPFGELVYAADGAALQVNDVGGPQTWSTSLFHGRVQPSNGETGFYGEWALGGFQRRQGELVMTTRRLEKPVSRGFDGKPYPFLSVALSAHKMPEAQFRYGSVEWVVRMPNRRHSWPALWLLPEQGWPPEIDVYEGFGYNSDWNFSSHLSTNLHGGKSGQRTFTRLMMRMEMGDFGLRNTLDTEFHSFQARVEPGWITIFVDGIETVRYANPFQGTKWYPLMTVAVKAPPNSAYDDGSGAMEIRSVRIWRQE</sequence>
<dbReference type="PROSITE" id="PS51762">
    <property type="entry name" value="GH16_2"/>
    <property type="match status" value="1"/>
</dbReference>
<dbReference type="PANTHER" id="PTHR10963">
    <property type="entry name" value="GLYCOSYL HYDROLASE-RELATED"/>
    <property type="match status" value="1"/>
</dbReference>
<dbReference type="EMBL" id="VDES01000002">
    <property type="protein sequence ID" value="MBA1373891.1"/>
    <property type="molecule type" value="Genomic_DNA"/>
</dbReference>
<name>A0A7V8RCF4_9SPHN</name>
<evidence type="ECO:0000256" key="1">
    <source>
        <dbReference type="ARBA" id="ARBA00006865"/>
    </source>
</evidence>
<keyword evidence="4" id="KW-1185">Reference proteome</keyword>
<gene>
    <name evidence="3" type="ORF">FG486_06035</name>
</gene>
<dbReference type="GO" id="GO:0005975">
    <property type="term" value="P:carbohydrate metabolic process"/>
    <property type="evidence" value="ECO:0007669"/>
    <property type="project" value="InterPro"/>
</dbReference>
<dbReference type="InterPro" id="IPR050546">
    <property type="entry name" value="Glycosyl_Hydrlase_16"/>
</dbReference>
<evidence type="ECO:0000313" key="3">
    <source>
        <dbReference type="EMBL" id="MBA1373891.1"/>
    </source>
</evidence>
<dbReference type="Proteomes" id="UP000589292">
    <property type="component" value="Unassembled WGS sequence"/>
</dbReference>
<protein>
    <submittedName>
        <fullName evidence="3">Glycosyl hydrolase family protein</fullName>
    </submittedName>
</protein>
<accession>A0A7V8RCF4</accession>
<comment type="caution">
    <text evidence="3">The sequence shown here is derived from an EMBL/GenBank/DDBJ whole genome shotgun (WGS) entry which is preliminary data.</text>
</comment>
<dbReference type="InterPro" id="IPR000757">
    <property type="entry name" value="Beta-glucanase-like"/>
</dbReference>
<dbReference type="SUPFAM" id="SSF49899">
    <property type="entry name" value="Concanavalin A-like lectins/glucanases"/>
    <property type="match status" value="1"/>
</dbReference>
<dbReference type="AlphaFoldDB" id="A0A7V8RCF4"/>
<evidence type="ECO:0000259" key="2">
    <source>
        <dbReference type="PROSITE" id="PS51762"/>
    </source>
</evidence>
<dbReference type="InterPro" id="IPR013320">
    <property type="entry name" value="ConA-like_dom_sf"/>
</dbReference>
<reference evidence="3 4" key="1">
    <citation type="journal article" date="1994" name="Int. J. Syst. Bacteriol.">
        <title>Phylogenetic positions of novel aerobic, bacteriochlorophyll a-containing bacteria and description of Roseococcus thiosulfatophilus gen. nov., sp. nov., Erythromicrobium ramosum gen. nov., sp. nov., and Erythrobacter litoralis sp. nov.</title>
        <authorList>
            <person name="Yurkov V."/>
            <person name="Stackebrandt E."/>
            <person name="Holmes A."/>
            <person name="Fuerst J.A."/>
            <person name="Hugenholtz P."/>
            <person name="Golecki J."/>
            <person name="Gad'on N."/>
            <person name="Gorlenko V.M."/>
            <person name="Kompantseva E.I."/>
            <person name="Drews G."/>
        </authorList>
    </citation>
    <scope>NUCLEOTIDE SEQUENCE [LARGE SCALE GENOMIC DNA]</scope>
    <source>
        <strain evidence="3 4">KR-99</strain>
    </source>
</reference>
<dbReference type="Gene3D" id="2.60.120.200">
    <property type="match status" value="1"/>
</dbReference>
<proteinExistence type="inferred from homology"/>
<organism evidence="3 4">
    <name type="scientific">Sphingomonas ursincola</name>
    <dbReference type="NCBI Taxonomy" id="56361"/>
    <lineage>
        <taxon>Bacteria</taxon>
        <taxon>Pseudomonadati</taxon>
        <taxon>Pseudomonadota</taxon>
        <taxon>Alphaproteobacteria</taxon>
        <taxon>Sphingomonadales</taxon>
        <taxon>Sphingomonadaceae</taxon>
        <taxon>Sphingomonas</taxon>
    </lineage>
</organism>
<keyword evidence="3" id="KW-0378">Hydrolase</keyword>
<comment type="similarity">
    <text evidence="1">Belongs to the glycosyl hydrolase 16 family.</text>
</comment>
<feature type="domain" description="GH16" evidence="2">
    <location>
        <begin position="230"/>
        <end position="492"/>
    </location>
</feature>
<dbReference type="PANTHER" id="PTHR10963:SF60">
    <property type="entry name" value="GRAM-NEGATIVE BACTERIA-BINDING PROTEIN 1-RELATED"/>
    <property type="match status" value="1"/>
</dbReference>